<name>A0A1J4VC98_9BACT</name>
<proteinExistence type="predicted"/>
<organism evidence="1 2">
    <name type="scientific">Candidatus Nomurabacteria bacterium CG1_02_47_685</name>
    <dbReference type="NCBI Taxonomy" id="1805282"/>
    <lineage>
        <taxon>Bacteria</taxon>
        <taxon>Candidatus Nomuraibacteriota</taxon>
    </lineage>
</organism>
<dbReference type="EMBL" id="MNVO01000055">
    <property type="protein sequence ID" value="OIO31855.1"/>
    <property type="molecule type" value="Genomic_DNA"/>
</dbReference>
<gene>
    <name evidence="1" type="ORF">AUJ44_03730</name>
</gene>
<dbReference type="Proteomes" id="UP000183206">
    <property type="component" value="Unassembled WGS sequence"/>
</dbReference>
<evidence type="ECO:0000313" key="1">
    <source>
        <dbReference type="EMBL" id="OIO31855.1"/>
    </source>
</evidence>
<comment type="caution">
    <text evidence="1">The sequence shown here is derived from an EMBL/GenBank/DDBJ whole genome shotgun (WGS) entry which is preliminary data.</text>
</comment>
<reference evidence="1 2" key="1">
    <citation type="journal article" date="2016" name="Environ. Microbiol.">
        <title>Genomic resolution of a cold subsurface aquifer community provides metabolic insights for novel microbes adapted to high CO concentrations.</title>
        <authorList>
            <person name="Probst A.J."/>
            <person name="Castelle C.J."/>
            <person name="Singh A."/>
            <person name="Brown C.T."/>
            <person name="Anantharaman K."/>
            <person name="Sharon I."/>
            <person name="Hug L.A."/>
            <person name="Burstein D."/>
            <person name="Emerson J.B."/>
            <person name="Thomas B.C."/>
            <person name="Banfield J.F."/>
        </authorList>
    </citation>
    <scope>NUCLEOTIDE SEQUENCE [LARGE SCALE GENOMIC DNA]</scope>
    <source>
        <strain evidence="1">CG1_02_47_685</strain>
    </source>
</reference>
<dbReference type="AlphaFoldDB" id="A0A1J4VC98"/>
<accession>A0A1J4VC98</accession>
<sequence length="130" mass="14952">MSILVILFLVSLAGTVGMIGYRFVVPFSETAAAERIDDERSAEQATLWFPRRTFSTVFYPRIRRLFSYVMNMLVPAAKNTVMFAKNSIRKKYASLVAKMNDNTEHSKRGAASFFLKDIAHHKEELKKRKK</sequence>
<evidence type="ECO:0000313" key="2">
    <source>
        <dbReference type="Proteomes" id="UP000183206"/>
    </source>
</evidence>
<dbReference type="STRING" id="1805282.AUJ44_03730"/>
<protein>
    <submittedName>
        <fullName evidence="1">Uncharacterized protein</fullName>
    </submittedName>
</protein>